<comment type="caution">
    <text evidence="8">The sequence shown here is derived from an EMBL/GenBank/DDBJ whole genome shotgun (WGS) entry which is preliminary data.</text>
</comment>
<dbReference type="InterPro" id="IPR014284">
    <property type="entry name" value="RNA_pol_sigma-70_dom"/>
</dbReference>
<dbReference type="InterPro" id="IPR013325">
    <property type="entry name" value="RNA_pol_sigma_r2"/>
</dbReference>
<feature type="region of interest" description="Disordered" evidence="5">
    <location>
        <begin position="282"/>
        <end position="319"/>
    </location>
</feature>
<feature type="domain" description="RNA polymerase sigma factor 70 region 4 type 2" evidence="7">
    <location>
        <begin position="141"/>
        <end position="191"/>
    </location>
</feature>
<accession>A0ABT6F4K1</accession>
<dbReference type="CDD" id="cd06171">
    <property type="entry name" value="Sigma70_r4"/>
    <property type="match status" value="1"/>
</dbReference>
<keyword evidence="9" id="KW-1185">Reference proteome</keyword>
<evidence type="ECO:0000313" key="9">
    <source>
        <dbReference type="Proteomes" id="UP001216907"/>
    </source>
</evidence>
<name>A0ABT6F4K1_9BACT</name>
<dbReference type="SUPFAM" id="SSF88659">
    <property type="entry name" value="Sigma3 and sigma4 domains of RNA polymerase sigma factors"/>
    <property type="match status" value="1"/>
</dbReference>
<organism evidence="8 9">
    <name type="scientific">Paludisphaera mucosa</name>
    <dbReference type="NCBI Taxonomy" id="3030827"/>
    <lineage>
        <taxon>Bacteria</taxon>
        <taxon>Pseudomonadati</taxon>
        <taxon>Planctomycetota</taxon>
        <taxon>Planctomycetia</taxon>
        <taxon>Isosphaerales</taxon>
        <taxon>Isosphaeraceae</taxon>
        <taxon>Paludisphaera</taxon>
    </lineage>
</organism>
<evidence type="ECO:0000256" key="5">
    <source>
        <dbReference type="SAM" id="MobiDB-lite"/>
    </source>
</evidence>
<feature type="domain" description="RNA polymerase sigma-70 region 2" evidence="6">
    <location>
        <begin position="49"/>
        <end position="111"/>
    </location>
</feature>
<dbReference type="SUPFAM" id="SSF88946">
    <property type="entry name" value="Sigma2 domain of RNA polymerase sigma factors"/>
    <property type="match status" value="1"/>
</dbReference>
<dbReference type="RefSeq" id="WP_277858732.1">
    <property type="nucleotide sequence ID" value="NZ_JARRAG010000001.1"/>
</dbReference>
<evidence type="ECO:0000313" key="8">
    <source>
        <dbReference type="EMBL" id="MDG3002368.1"/>
    </source>
</evidence>
<comment type="similarity">
    <text evidence="1">Belongs to the sigma-70 factor family. ECF subfamily.</text>
</comment>
<dbReference type="InterPro" id="IPR036388">
    <property type="entry name" value="WH-like_DNA-bd_sf"/>
</dbReference>
<keyword evidence="2" id="KW-0805">Transcription regulation</keyword>
<dbReference type="Gene3D" id="1.10.1740.10">
    <property type="match status" value="1"/>
</dbReference>
<dbReference type="PANTHER" id="PTHR43133">
    <property type="entry name" value="RNA POLYMERASE ECF-TYPE SIGMA FACTO"/>
    <property type="match status" value="1"/>
</dbReference>
<keyword evidence="3" id="KW-0731">Sigma factor</keyword>
<evidence type="ECO:0000256" key="3">
    <source>
        <dbReference type="ARBA" id="ARBA00023082"/>
    </source>
</evidence>
<reference evidence="8 9" key="1">
    <citation type="submission" date="2023-03" db="EMBL/GenBank/DDBJ databases">
        <title>Paludisphaera mucosa sp. nov. a novel planctomycete from northern fen.</title>
        <authorList>
            <person name="Ivanova A."/>
        </authorList>
    </citation>
    <scope>NUCLEOTIDE SEQUENCE [LARGE SCALE GENOMIC DNA]</scope>
    <source>
        <strain evidence="8 9">Pla2</strain>
    </source>
</reference>
<dbReference type="Pfam" id="PF08281">
    <property type="entry name" value="Sigma70_r4_2"/>
    <property type="match status" value="1"/>
</dbReference>
<dbReference type="InterPro" id="IPR039425">
    <property type="entry name" value="RNA_pol_sigma-70-like"/>
</dbReference>
<dbReference type="Pfam" id="PF04542">
    <property type="entry name" value="Sigma70_r2"/>
    <property type="match status" value="1"/>
</dbReference>
<evidence type="ECO:0000256" key="2">
    <source>
        <dbReference type="ARBA" id="ARBA00023015"/>
    </source>
</evidence>
<dbReference type="Gene3D" id="1.10.10.10">
    <property type="entry name" value="Winged helix-like DNA-binding domain superfamily/Winged helix DNA-binding domain"/>
    <property type="match status" value="1"/>
</dbReference>
<protein>
    <submittedName>
        <fullName evidence="8">RNA polymerase sigma factor</fullName>
    </submittedName>
</protein>
<dbReference type="EMBL" id="JARRAG010000001">
    <property type="protein sequence ID" value="MDG3002368.1"/>
    <property type="molecule type" value="Genomic_DNA"/>
</dbReference>
<dbReference type="NCBIfam" id="TIGR02937">
    <property type="entry name" value="sigma70-ECF"/>
    <property type="match status" value="1"/>
</dbReference>
<dbReference type="Proteomes" id="UP001216907">
    <property type="component" value="Unassembled WGS sequence"/>
</dbReference>
<dbReference type="InterPro" id="IPR013249">
    <property type="entry name" value="RNA_pol_sigma70_r4_t2"/>
</dbReference>
<dbReference type="InterPro" id="IPR013324">
    <property type="entry name" value="RNA_pol_sigma_r3/r4-like"/>
</dbReference>
<sequence length="461" mass="50015">MIDRRSPTYPEHLRTLFTVGAASGLSDGQLLQQFAARRGEAAERAFAALVERHGSMVLLACRNILRDEHEAQDAFQATFLVLFRKADSLWVRDSLGPWLHRVACRIAHRARLGAGRRRASGIEAAAGASDRFDRDGTADGIHEGIDRLPDRFRTPVVLCYLEGLTCEEAARRLGCPVGTIKSRLSRGREMLRRRLKAGVDEDLRRATPEPGRPRAALPAGLATATVRAALDASASLSAPVEILVKGGLSAMFLTRSKSAFTILAAVAAASAGLTVLGQQAASRGGTDDAVRRQAPPASNIDPASEPATRTDPAPPPAVSGLEQRLKALEEELERARTGAGNVVGPRKPGEPYEDRRQRIEEEGKKAHIWDVLVIGGFVGQYDLAEVAPKDLVIGLCRNYLGIEPNPDDVKWMVEKLGEDRDRTATPERIVRGLIADSEFLASPLVEAILRNPRTRRTPGVQ</sequence>
<gene>
    <name evidence="8" type="ORF">PZE19_01080</name>
</gene>
<keyword evidence="4" id="KW-0804">Transcription</keyword>
<evidence type="ECO:0000259" key="6">
    <source>
        <dbReference type="Pfam" id="PF04542"/>
    </source>
</evidence>
<evidence type="ECO:0000256" key="1">
    <source>
        <dbReference type="ARBA" id="ARBA00010641"/>
    </source>
</evidence>
<evidence type="ECO:0000256" key="4">
    <source>
        <dbReference type="ARBA" id="ARBA00023163"/>
    </source>
</evidence>
<dbReference type="InterPro" id="IPR007627">
    <property type="entry name" value="RNA_pol_sigma70_r2"/>
</dbReference>
<evidence type="ECO:0000259" key="7">
    <source>
        <dbReference type="Pfam" id="PF08281"/>
    </source>
</evidence>
<proteinExistence type="inferred from homology"/>
<dbReference type="PANTHER" id="PTHR43133:SF51">
    <property type="entry name" value="RNA POLYMERASE SIGMA FACTOR"/>
    <property type="match status" value="1"/>
</dbReference>
<feature type="region of interest" description="Disordered" evidence="5">
    <location>
        <begin position="334"/>
        <end position="353"/>
    </location>
</feature>